<dbReference type="Gene3D" id="1.25.40.390">
    <property type="match status" value="1"/>
</dbReference>
<dbReference type="AlphaFoldDB" id="A0AAU9CMQ8"/>
<name>A0AAU9CMQ8_9BACT</name>
<dbReference type="Proteomes" id="UP001348817">
    <property type="component" value="Chromosome"/>
</dbReference>
<gene>
    <name evidence="8" type="ORF">FUAX_00160</name>
</gene>
<evidence type="ECO:0000313" key="9">
    <source>
        <dbReference type="Proteomes" id="UP001348817"/>
    </source>
</evidence>
<comment type="similarity">
    <text evidence="2">Belongs to the SusD family.</text>
</comment>
<sequence>MKRVNYILMALAFAFSGCFSDLDPISKSDLSPDQFFKTEKDVKAAVSGVYAHLENLHHAYGGSNLNPCYATTDEFTCSWGDSRWRIWRDLTWTPTTGDVTKFYNLNKITEATNMIFRAEAVDMDPDLKDRYIAEMRMVRAILAWYQYRFYGPVPVILEQGHGSDYRPERPTKEWMVDFLVSEAEACAAILPKTYDAGDFGRMTKGIAYMLELKVYMNDHQWQKAAEVSKKIMDLGVYNLQDTYASVFHIDNEMNDEIVWAISRTPSRGNHWLAHVYPYDYVSLAGNSVQRWGGFKVPWDIYDRCFTEAQDGRLEVLWSEYPINADGTMKSMRSDIGALPVKYSEDPAGAGTLHGNDWIIWRYTDVLLSRAEALNQLSGPTQEATDLINTVRSRAGVSQISKDDFTKESLNDYILDERFRELYLEGHRRDDLIRHGKFIEKAKERGVDYASEKHLLFPIPQWQLDQDPDFPQNPGY</sequence>
<dbReference type="InterPro" id="IPR012944">
    <property type="entry name" value="SusD_RagB_dom"/>
</dbReference>
<evidence type="ECO:0000313" key="8">
    <source>
        <dbReference type="EMBL" id="BDD07584.1"/>
    </source>
</evidence>
<proteinExistence type="inferred from homology"/>
<evidence type="ECO:0000256" key="3">
    <source>
        <dbReference type="ARBA" id="ARBA00022729"/>
    </source>
</evidence>
<keyword evidence="3 6" id="KW-0732">Signal</keyword>
<evidence type="ECO:0000256" key="6">
    <source>
        <dbReference type="SAM" id="SignalP"/>
    </source>
</evidence>
<evidence type="ECO:0000256" key="2">
    <source>
        <dbReference type="ARBA" id="ARBA00006275"/>
    </source>
</evidence>
<keyword evidence="4" id="KW-0472">Membrane</keyword>
<evidence type="ECO:0000256" key="1">
    <source>
        <dbReference type="ARBA" id="ARBA00004442"/>
    </source>
</evidence>
<keyword evidence="9" id="KW-1185">Reference proteome</keyword>
<accession>A0AAU9CMQ8</accession>
<comment type="subcellular location">
    <subcellularLocation>
        <location evidence="1">Cell outer membrane</location>
    </subcellularLocation>
</comment>
<dbReference type="PROSITE" id="PS51257">
    <property type="entry name" value="PROKAR_LIPOPROTEIN"/>
    <property type="match status" value="1"/>
</dbReference>
<feature type="chain" id="PRO_5043986777" description="RagB/SusD domain-containing protein" evidence="6">
    <location>
        <begin position="21"/>
        <end position="475"/>
    </location>
</feature>
<dbReference type="RefSeq" id="WP_338392902.1">
    <property type="nucleotide sequence ID" value="NZ_AP025314.1"/>
</dbReference>
<evidence type="ECO:0000259" key="7">
    <source>
        <dbReference type="Pfam" id="PF07980"/>
    </source>
</evidence>
<evidence type="ECO:0000256" key="4">
    <source>
        <dbReference type="ARBA" id="ARBA00023136"/>
    </source>
</evidence>
<dbReference type="Pfam" id="PF07980">
    <property type="entry name" value="SusD_RagB"/>
    <property type="match status" value="1"/>
</dbReference>
<organism evidence="8 9">
    <name type="scientific">Fulvitalea axinellae</name>
    <dbReference type="NCBI Taxonomy" id="1182444"/>
    <lineage>
        <taxon>Bacteria</taxon>
        <taxon>Pseudomonadati</taxon>
        <taxon>Bacteroidota</taxon>
        <taxon>Cytophagia</taxon>
        <taxon>Cytophagales</taxon>
        <taxon>Persicobacteraceae</taxon>
        <taxon>Fulvitalea</taxon>
    </lineage>
</organism>
<evidence type="ECO:0000256" key="5">
    <source>
        <dbReference type="ARBA" id="ARBA00023237"/>
    </source>
</evidence>
<dbReference type="KEGG" id="fax:FUAX_00160"/>
<reference evidence="8 9" key="1">
    <citation type="submission" date="2021-12" db="EMBL/GenBank/DDBJ databases">
        <title>Genome sequencing of bacteria with rrn-lacking chromosome and rrn-plasmid.</title>
        <authorList>
            <person name="Anda M."/>
            <person name="Iwasaki W."/>
        </authorList>
    </citation>
    <scope>NUCLEOTIDE SEQUENCE [LARGE SCALE GENOMIC DNA]</scope>
    <source>
        <strain evidence="8 9">DSM 100852</strain>
    </source>
</reference>
<feature type="signal peptide" evidence="6">
    <location>
        <begin position="1"/>
        <end position="20"/>
    </location>
</feature>
<dbReference type="GO" id="GO:0009279">
    <property type="term" value="C:cell outer membrane"/>
    <property type="evidence" value="ECO:0007669"/>
    <property type="project" value="UniProtKB-SubCell"/>
</dbReference>
<protein>
    <recommendedName>
        <fullName evidence="7">RagB/SusD domain-containing protein</fullName>
    </recommendedName>
</protein>
<dbReference type="InterPro" id="IPR011990">
    <property type="entry name" value="TPR-like_helical_dom_sf"/>
</dbReference>
<keyword evidence="5" id="KW-0998">Cell outer membrane</keyword>
<dbReference type="SUPFAM" id="SSF48452">
    <property type="entry name" value="TPR-like"/>
    <property type="match status" value="1"/>
</dbReference>
<feature type="domain" description="RagB/SusD" evidence="7">
    <location>
        <begin position="317"/>
        <end position="475"/>
    </location>
</feature>
<dbReference type="EMBL" id="AP025314">
    <property type="protein sequence ID" value="BDD07584.1"/>
    <property type="molecule type" value="Genomic_DNA"/>
</dbReference>